<dbReference type="InterPro" id="IPR058353">
    <property type="entry name" value="DUF8040"/>
</dbReference>
<evidence type="ECO:0000256" key="1">
    <source>
        <dbReference type="SAM" id="Phobius"/>
    </source>
</evidence>
<name>A0A3P3YNQ3_PLABS</name>
<keyword evidence="1" id="KW-1133">Transmembrane helix</keyword>
<dbReference type="AlphaFoldDB" id="A0A3P3YNQ3"/>
<gene>
    <name evidence="3" type="ORF">PLBR_LOCUS9072</name>
</gene>
<evidence type="ECO:0000259" key="2">
    <source>
        <dbReference type="Pfam" id="PF26138"/>
    </source>
</evidence>
<reference evidence="3 4" key="1">
    <citation type="submission" date="2018-03" db="EMBL/GenBank/DDBJ databases">
        <authorList>
            <person name="Fogelqvist J."/>
        </authorList>
    </citation>
    <scope>NUCLEOTIDE SEQUENCE [LARGE SCALE GENOMIC DNA]</scope>
</reference>
<sequence length="177" mass="20284">MPDAHAVLGDHGVLPLMVAAAWYSVMYLLKTPRRTSSLSGKAWVDELLAGNHRRFREVMRMEPETFHQLKLLLLDKDLLRPSRWVSVEEKLAIFLFIAGHAASNRDAQERFQRSGWTITRCFNEVLRARDTAQSKMVSVLQGLFRNRKSFVQQASEMAKLRLQLRNTVSNSRLSTTG</sequence>
<dbReference type="Pfam" id="PF26138">
    <property type="entry name" value="DUF8040"/>
    <property type="match status" value="1"/>
</dbReference>
<evidence type="ECO:0000313" key="4">
    <source>
        <dbReference type="Proteomes" id="UP000290189"/>
    </source>
</evidence>
<dbReference type="EMBL" id="OVEO01000019">
    <property type="protein sequence ID" value="SPR01857.1"/>
    <property type="molecule type" value="Genomic_DNA"/>
</dbReference>
<organism evidence="3 4">
    <name type="scientific">Plasmodiophora brassicae</name>
    <name type="common">Clubroot disease agent</name>
    <dbReference type="NCBI Taxonomy" id="37360"/>
    <lineage>
        <taxon>Eukaryota</taxon>
        <taxon>Sar</taxon>
        <taxon>Rhizaria</taxon>
        <taxon>Endomyxa</taxon>
        <taxon>Phytomyxea</taxon>
        <taxon>Plasmodiophorida</taxon>
        <taxon>Plasmodiophoridae</taxon>
        <taxon>Plasmodiophora</taxon>
    </lineage>
</organism>
<dbReference type="Proteomes" id="UP000290189">
    <property type="component" value="Unassembled WGS sequence"/>
</dbReference>
<proteinExistence type="predicted"/>
<accession>A0A3P3YNQ3</accession>
<geneLocation type="mitochondrion" evidence="3"/>
<evidence type="ECO:0000313" key="3">
    <source>
        <dbReference type="EMBL" id="SPR01857.1"/>
    </source>
</evidence>
<feature type="transmembrane region" description="Helical" evidence="1">
    <location>
        <begin position="12"/>
        <end position="29"/>
    </location>
</feature>
<feature type="domain" description="DUF8040" evidence="2">
    <location>
        <begin position="35"/>
        <end position="128"/>
    </location>
</feature>
<keyword evidence="3" id="KW-0496">Mitochondrion</keyword>
<keyword evidence="1" id="KW-0812">Transmembrane</keyword>
<protein>
    <recommendedName>
        <fullName evidence="2">DUF8040 domain-containing protein</fullName>
    </recommendedName>
</protein>
<keyword evidence="1" id="KW-0472">Membrane</keyword>